<gene>
    <name evidence="3" type="ORF">EZJ19_06545</name>
</gene>
<accession>A0A4V2NW11</accession>
<dbReference type="RefSeq" id="WP_131445789.1">
    <property type="nucleotide sequence ID" value="NZ_SJZB01000025.1"/>
</dbReference>
<dbReference type="OrthoDB" id="9814037at2"/>
<keyword evidence="4" id="KW-1185">Reference proteome</keyword>
<name>A0A4V2NW11_9PROT</name>
<dbReference type="Pfam" id="PF13453">
    <property type="entry name" value="Zn_ribbon_TFIIB"/>
    <property type="match status" value="1"/>
</dbReference>
<sequence>MKCPVCQDTDLLMTERMGVEIDYCPRCRGIWLDRGELDKLLDKAEQGVRAGGPATPAAEWRDHDHHDGHDDHHHKGQHGYGDGMRHSRRRSWLGNLLDFD</sequence>
<comment type="caution">
    <text evidence="3">The sequence shown here is derived from an EMBL/GenBank/DDBJ whole genome shotgun (WGS) entry which is preliminary data.</text>
</comment>
<evidence type="ECO:0000313" key="4">
    <source>
        <dbReference type="Proteomes" id="UP000295443"/>
    </source>
</evidence>
<proteinExistence type="predicted"/>
<dbReference type="AlphaFoldDB" id="A0A4V2NW11"/>
<feature type="compositionally biased region" description="Basic and acidic residues" evidence="1">
    <location>
        <begin position="59"/>
        <end position="73"/>
    </location>
</feature>
<evidence type="ECO:0000259" key="2">
    <source>
        <dbReference type="Pfam" id="PF13453"/>
    </source>
</evidence>
<dbReference type="Proteomes" id="UP000295443">
    <property type="component" value="Unassembled WGS sequence"/>
</dbReference>
<dbReference type="InterPro" id="IPR027392">
    <property type="entry name" value="TF_Znf"/>
</dbReference>
<feature type="domain" description="Transcription factor zinc-finger" evidence="2">
    <location>
        <begin position="2"/>
        <end position="43"/>
    </location>
</feature>
<protein>
    <recommendedName>
        <fullName evidence="2">Transcription factor zinc-finger domain-containing protein</fullName>
    </recommendedName>
</protein>
<evidence type="ECO:0000256" key="1">
    <source>
        <dbReference type="SAM" id="MobiDB-lite"/>
    </source>
</evidence>
<evidence type="ECO:0000313" key="3">
    <source>
        <dbReference type="EMBL" id="TCJ15562.1"/>
    </source>
</evidence>
<dbReference type="EMBL" id="SJZB01000025">
    <property type="protein sequence ID" value="TCJ15562.1"/>
    <property type="molecule type" value="Genomic_DNA"/>
</dbReference>
<organism evidence="3 4">
    <name type="scientific">Parasulfuritortus cantonensis</name>
    <dbReference type="NCBI Taxonomy" id="2528202"/>
    <lineage>
        <taxon>Bacteria</taxon>
        <taxon>Pseudomonadati</taxon>
        <taxon>Pseudomonadota</taxon>
        <taxon>Betaproteobacteria</taxon>
        <taxon>Nitrosomonadales</taxon>
        <taxon>Thiobacillaceae</taxon>
        <taxon>Parasulfuritortus</taxon>
    </lineage>
</organism>
<reference evidence="3 4" key="1">
    <citation type="submission" date="2019-03" db="EMBL/GenBank/DDBJ databases">
        <title>Genome sequence of Thiobacillaceae bacterium LSR1, a sulfur-oxidizing bacterium isolated from freshwater sediment.</title>
        <authorList>
            <person name="Li S."/>
        </authorList>
    </citation>
    <scope>NUCLEOTIDE SEQUENCE [LARGE SCALE GENOMIC DNA]</scope>
    <source>
        <strain evidence="3 4">LSR1</strain>
    </source>
</reference>
<feature type="region of interest" description="Disordered" evidence="1">
    <location>
        <begin position="46"/>
        <end position="86"/>
    </location>
</feature>